<feature type="region of interest" description="Disordered" evidence="1">
    <location>
        <begin position="185"/>
        <end position="314"/>
    </location>
</feature>
<feature type="compositionally biased region" description="Low complexity" evidence="1">
    <location>
        <begin position="252"/>
        <end position="261"/>
    </location>
</feature>
<feature type="compositionally biased region" description="Basic and acidic residues" evidence="1">
    <location>
        <begin position="262"/>
        <end position="276"/>
    </location>
</feature>
<dbReference type="EMBL" id="VDEP01000483">
    <property type="protein sequence ID" value="KAA1070908.1"/>
    <property type="molecule type" value="Genomic_DNA"/>
</dbReference>
<dbReference type="AlphaFoldDB" id="A0A5B0QGL0"/>
<evidence type="ECO:0000313" key="3">
    <source>
        <dbReference type="EMBL" id="KAA1112357.1"/>
    </source>
</evidence>
<reference evidence="3 4" key="1">
    <citation type="submission" date="2019-05" db="EMBL/GenBank/DDBJ databases">
        <title>Emergence of the Ug99 lineage of the wheat stem rust pathogen through somatic hybridization.</title>
        <authorList>
            <person name="Li F."/>
            <person name="Upadhyaya N.M."/>
            <person name="Sperschneider J."/>
            <person name="Matny O."/>
            <person name="Nguyen-Phuc H."/>
            <person name="Mago R."/>
            <person name="Raley C."/>
            <person name="Miller M.E."/>
            <person name="Silverstein K.A.T."/>
            <person name="Henningsen E."/>
            <person name="Hirsch C.D."/>
            <person name="Visser B."/>
            <person name="Pretorius Z.A."/>
            <person name="Steffenson B.J."/>
            <person name="Schwessinger B."/>
            <person name="Dodds P.N."/>
            <person name="Figueroa M."/>
        </authorList>
    </citation>
    <scope>NUCLEOTIDE SEQUENCE [LARGE SCALE GENOMIC DNA]</scope>
    <source>
        <strain evidence="3 4">Ug99</strain>
    </source>
</reference>
<evidence type="ECO:0000256" key="1">
    <source>
        <dbReference type="SAM" id="MobiDB-lite"/>
    </source>
</evidence>
<feature type="compositionally biased region" description="Polar residues" evidence="1">
    <location>
        <begin position="528"/>
        <end position="547"/>
    </location>
</feature>
<name>A0A5B0QGL0_PUCGR</name>
<feature type="region of interest" description="Disordered" evidence="1">
    <location>
        <begin position="1"/>
        <end position="55"/>
    </location>
</feature>
<feature type="compositionally biased region" description="Polar residues" evidence="1">
    <location>
        <begin position="285"/>
        <end position="305"/>
    </location>
</feature>
<sequence>MEAQPTPAWQPAGVRTHPEASAARSEPVPGDYRPPFRNDPLVFSDPPEFHHQNFNYPHQNCDSLHQYFPPDEDMTVDNNPQFAFQSEDCDAMEDSPIPNNHSFGQGCPRQKQDFAVDNGKLPVDAAGKEEALSRILSSFHHTDDSFGQEPPDESQNSSVDDQECFVENNEPFVNNQECFVENNEPFVYDQECPDGNEYPLVDDQDDPDESKNSSVDEQECFMGNDKPCVNDQACPDGNERSSVDDQDDLVYSAENESSLSEEASRDEGSDFDHLADENSEDNDSTELQGSESHLMEESTNPSQSLGGLVDSKGSGQSEIITDQAEVHENHDQQSATITCSWTPDVLRKHDIAFKSKDNKQTLVDHYEQLMSSQAQAVSEIQHTQLVELPPTAPNHLPTNSTPSCAPKPPQDLPPAVESTFDQFSPEELREMLDPFPLKTSSLSKKALVLLCEAHVNIDQPMQLRRGSRHSGTDATSDPGGQIPMEIDSCNSDMEESHPTREIETCNSDMEDSHPTTAYNPPQLDLENGSLNSVSISSPPQNSDSTFQTQDIPQYFKALVDSQAKTNQLLAVQISNSERFNQAVLSRLDNLTPRMDQIIESAATNSGNGHIPSTSSGLRTATTRENVQATPSGGRFAVSPSIIEDSECISRTEVELLLKELIRIHVATLLGLRPREPIPPPATEAERAQWISQPDENIDDRADDNNPSDTDMSDLNALILMARDMPTPLLKHSNSSKEKWIVLGYRHFYRTSPNRGINLQMYGCPTITSRMKHHVKDTWQRTYRKNQPDIRTATSPKSLAKRTRMTTRVIKLRRVRCNAIVHIPELKGLLPIIEQCCSEDESDQSDAMSIDSDTSSSECESDVMDIDNSATPGRCSSTSTSRKAVFNNANPKRSVVRKFIWRNPAVDDLMILLDEWRLQKSQSTPKKRTGPIPTIRKRPTFPLISYTKPSPCLPYDVYDPEWLSALPDVEKSDLDARPEPAVQFYASILHKYRQRQR</sequence>
<organism evidence="3 4">
    <name type="scientific">Puccinia graminis f. sp. tritici</name>
    <dbReference type="NCBI Taxonomy" id="56615"/>
    <lineage>
        <taxon>Eukaryota</taxon>
        <taxon>Fungi</taxon>
        <taxon>Dikarya</taxon>
        <taxon>Basidiomycota</taxon>
        <taxon>Pucciniomycotina</taxon>
        <taxon>Pucciniomycetes</taxon>
        <taxon>Pucciniales</taxon>
        <taxon>Pucciniaceae</taxon>
        <taxon>Puccinia</taxon>
    </lineage>
</organism>
<feature type="region of interest" description="Disordered" evidence="1">
    <location>
        <begin position="462"/>
        <end position="547"/>
    </location>
</feature>
<feature type="region of interest" description="Disordered" evidence="1">
    <location>
        <begin position="389"/>
        <end position="417"/>
    </location>
</feature>
<gene>
    <name evidence="3" type="ORF">PGTUg99_005714</name>
    <name evidence="2" type="ORF">PGTUg99_013249</name>
</gene>
<accession>A0A5B0QGL0</accession>
<feature type="region of interest" description="Disordered" evidence="1">
    <location>
        <begin position="141"/>
        <end position="164"/>
    </location>
</feature>
<evidence type="ECO:0000313" key="2">
    <source>
        <dbReference type="EMBL" id="KAA1070908.1"/>
    </source>
</evidence>
<protein>
    <submittedName>
        <fullName evidence="3">Uncharacterized protein</fullName>
    </submittedName>
</protein>
<feature type="region of interest" description="Disordered" evidence="1">
    <location>
        <begin position="90"/>
        <end position="112"/>
    </location>
</feature>
<feature type="region of interest" description="Disordered" evidence="1">
    <location>
        <begin position="672"/>
        <end position="708"/>
    </location>
</feature>
<evidence type="ECO:0000313" key="4">
    <source>
        <dbReference type="Proteomes" id="UP000325313"/>
    </source>
</evidence>
<dbReference type="EMBL" id="VDEP01000278">
    <property type="protein sequence ID" value="KAA1112357.1"/>
    <property type="molecule type" value="Genomic_DNA"/>
</dbReference>
<dbReference type="Proteomes" id="UP000325313">
    <property type="component" value="Unassembled WGS sequence"/>
</dbReference>
<comment type="caution">
    <text evidence="3">The sequence shown here is derived from an EMBL/GenBank/DDBJ whole genome shotgun (WGS) entry which is preliminary data.</text>
</comment>
<feature type="compositionally biased region" description="Basic and acidic residues" evidence="1">
    <location>
        <begin position="494"/>
        <end position="503"/>
    </location>
</feature>
<proteinExistence type="predicted"/>